<keyword evidence="3" id="KW-1185">Reference proteome</keyword>
<name>A0A660L8P3_9ACTN</name>
<evidence type="ECO:0000256" key="1">
    <source>
        <dbReference type="SAM" id="SignalP"/>
    </source>
</evidence>
<comment type="caution">
    <text evidence="2">The sequence shown here is derived from an EMBL/GenBank/DDBJ whole genome shotgun (WGS) entry which is preliminary data.</text>
</comment>
<gene>
    <name evidence="2" type="ORF">C8N24_0569</name>
</gene>
<proteinExistence type="predicted"/>
<dbReference type="Proteomes" id="UP000278962">
    <property type="component" value="Unassembled WGS sequence"/>
</dbReference>
<dbReference type="EMBL" id="RBIL01000001">
    <property type="protein sequence ID" value="RKQ90756.1"/>
    <property type="molecule type" value="Genomic_DNA"/>
</dbReference>
<feature type="signal peptide" evidence="1">
    <location>
        <begin position="1"/>
        <end position="18"/>
    </location>
</feature>
<accession>A0A660L8P3</accession>
<evidence type="ECO:0000313" key="2">
    <source>
        <dbReference type="EMBL" id="RKQ90756.1"/>
    </source>
</evidence>
<evidence type="ECO:0008006" key="4">
    <source>
        <dbReference type="Google" id="ProtNLM"/>
    </source>
</evidence>
<dbReference type="RefSeq" id="WP_121247788.1">
    <property type="nucleotide sequence ID" value="NZ_RBIL01000001.1"/>
</dbReference>
<keyword evidence="1" id="KW-0732">Signal</keyword>
<organism evidence="2 3">
    <name type="scientific">Solirubrobacter pauli</name>
    <dbReference type="NCBI Taxonomy" id="166793"/>
    <lineage>
        <taxon>Bacteria</taxon>
        <taxon>Bacillati</taxon>
        <taxon>Actinomycetota</taxon>
        <taxon>Thermoleophilia</taxon>
        <taxon>Solirubrobacterales</taxon>
        <taxon>Solirubrobacteraceae</taxon>
        <taxon>Solirubrobacter</taxon>
    </lineage>
</organism>
<dbReference type="AlphaFoldDB" id="A0A660L8P3"/>
<dbReference type="PROSITE" id="PS51257">
    <property type="entry name" value="PROKAR_LIPOPROTEIN"/>
    <property type="match status" value="1"/>
</dbReference>
<evidence type="ECO:0000313" key="3">
    <source>
        <dbReference type="Proteomes" id="UP000278962"/>
    </source>
</evidence>
<feature type="chain" id="PRO_5038686625" description="Lipoprotein" evidence="1">
    <location>
        <begin position="19"/>
        <end position="148"/>
    </location>
</feature>
<protein>
    <recommendedName>
        <fullName evidence="4">Lipoprotein</fullName>
    </recommendedName>
</protein>
<reference evidence="2 3" key="1">
    <citation type="submission" date="2018-10" db="EMBL/GenBank/DDBJ databases">
        <title>Genomic Encyclopedia of Archaeal and Bacterial Type Strains, Phase II (KMG-II): from individual species to whole genera.</title>
        <authorList>
            <person name="Goeker M."/>
        </authorList>
    </citation>
    <scope>NUCLEOTIDE SEQUENCE [LARGE SCALE GENOMIC DNA]</scope>
    <source>
        <strain evidence="2 3">DSM 14954</strain>
    </source>
</reference>
<sequence length="148" mass="15477">MKRHLVLAALATACVAIGCGSTAEKNDYVKSVNEAQAALTKSLSTVNPGGEPEQIAADLDAGGKVIDSTVADLKEITPPDDAEHAHGRLIKGLTQIADTFREGADAARDKDPQKMVKVLGGIQTSAGVKELEAAQQELMASGYKFEES</sequence>
<dbReference type="OrthoDB" id="9862521at2"/>